<dbReference type="RefSeq" id="WP_091337869.1">
    <property type="nucleotide sequence ID" value="NZ_FNYC01000005.1"/>
</dbReference>
<keyword evidence="1" id="KW-0472">Membrane</keyword>
<gene>
    <name evidence="2" type="ORF">SAMN04487997_2723</name>
</gene>
<protein>
    <recommendedName>
        <fullName evidence="4">Cytochrome oxidase Cu insertion factor, SCO1/SenC/PrrC family</fullName>
    </recommendedName>
</protein>
<dbReference type="OrthoDB" id="9785445at2"/>
<dbReference type="Proteomes" id="UP000199420">
    <property type="component" value="Unassembled WGS sequence"/>
</dbReference>
<keyword evidence="1" id="KW-1133">Transmembrane helix</keyword>
<evidence type="ECO:0008006" key="4">
    <source>
        <dbReference type="Google" id="ProtNLM"/>
    </source>
</evidence>
<dbReference type="STRING" id="529704.SAMN02927913_2700"/>
<evidence type="ECO:0000256" key="1">
    <source>
        <dbReference type="SAM" id="Phobius"/>
    </source>
</evidence>
<keyword evidence="1" id="KW-0812">Transmembrane</keyword>
<dbReference type="EMBL" id="FNYC01000005">
    <property type="protein sequence ID" value="SEJ20830.1"/>
    <property type="molecule type" value="Genomic_DNA"/>
</dbReference>
<evidence type="ECO:0000313" key="3">
    <source>
        <dbReference type="Proteomes" id="UP000199420"/>
    </source>
</evidence>
<organism evidence="2 3">
    <name type="scientific">Frateuria terrea</name>
    <dbReference type="NCBI Taxonomy" id="529704"/>
    <lineage>
        <taxon>Bacteria</taxon>
        <taxon>Pseudomonadati</taxon>
        <taxon>Pseudomonadota</taxon>
        <taxon>Gammaproteobacteria</taxon>
        <taxon>Lysobacterales</taxon>
        <taxon>Rhodanobacteraceae</taxon>
        <taxon>Frateuria</taxon>
    </lineage>
</organism>
<proteinExistence type="predicted"/>
<sequence>MNAPAPSNLKASRMKLLAIMAVFAAPIIVAGILTFSGWQPGGKGYGRPVEPQRNFVDEHVHVSLADGGSDYAWRDPAAPRMTLVALAGPGCAARCFESLTGMAKAWVTLNRNQKRLRLLYIGTPPADPAQVSAMKSFWVLGRDAEGKLDVFRPSAPDSVSALLVESNGTALAYYPAGFDGTGLLRDMHKVIK</sequence>
<name>A0A1H6X7F4_9GAMM</name>
<keyword evidence="3" id="KW-1185">Reference proteome</keyword>
<feature type="transmembrane region" description="Helical" evidence="1">
    <location>
        <begin position="16"/>
        <end position="38"/>
    </location>
</feature>
<accession>A0A1H6X7F4</accession>
<reference evidence="2 3" key="1">
    <citation type="submission" date="2016-10" db="EMBL/GenBank/DDBJ databases">
        <authorList>
            <person name="de Groot N.N."/>
        </authorList>
    </citation>
    <scope>NUCLEOTIDE SEQUENCE [LARGE SCALE GENOMIC DNA]</scope>
    <source>
        <strain evidence="2 3">DSM 26515</strain>
    </source>
</reference>
<dbReference type="AlphaFoldDB" id="A0A1H6X7F4"/>
<evidence type="ECO:0000313" key="2">
    <source>
        <dbReference type="EMBL" id="SEJ20830.1"/>
    </source>
</evidence>